<dbReference type="InterPro" id="IPR051043">
    <property type="entry name" value="Sulfatase_Mod_Factor_Kinase"/>
</dbReference>
<accession>N1WT93</accession>
<proteinExistence type="predicted"/>
<dbReference type="GO" id="GO:0120147">
    <property type="term" value="F:formylglycine-generating oxidase activity"/>
    <property type="evidence" value="ECO:0007669"/>
    <property type="project" value="TreeGrafter"/>
</dbReference>
<dbReference type="PANTHER" id="PTHR23150:SF19">
    <property type="entry name" value="FORMYLGLYCINE-GENERATING ENZYME"/>
    <property type="match status" value="1"/>
</dbReference>
<dbReference type="InterPro" id="IPR016187">
    <property type="entry name" value="CTDL_fold"/>
</dbReference>
<comment type="caution">
    <text evidence="2">The sequence shown here is derived from an EMBL/GenBank/DDBJ whole genome shotgun (WGS) entry which is preliminary data.</text>
</comment>
<dbReference type="SUPFAM" id="SSF56436">
    <property type="entry name" value="C-type lectin-like"/>
    <property type="match status" value="1"/>
</dbReference>
<dbReference type="EMBL" id="APLF01000014">
    <property type="protein sequence ID" value="EMY80364.1"/>
    <property type="molecule type" value="Genomic_DNA"/>
</dbReference>
<feature type="domain" description="Sulfatase-modifying factor enzyme-like" evidence="1">
    <location>
        <begin position="57"/>
        <end position="111"/>
    </location>
</feature>
<dbReference type="InterPro" id="IPR005532">
    <property type="entry name" value="SUMF_dom"/>
</dbReference>
<dbReference type="PATRIC" id="fig|1189619.4.peg.2480"/>
<feature type="domain" description="Sulfatase-modifying factor enzyme-like" evidence="1">
    <location>
        <begin position="240"/>
        <end position="458"/>
    </location>
</feature>
<dbReference type="eggNOG" id="COG1262">
    <property type="taxonomic scope" value="Bacteria"/>
</dbReference>
<name>N1WT93_9FLAO</name>
<organism evidence="2 3">
    <name type="scientific">Psychroflexus gondwanensis ACAM 44</name>
    <dbReference type="NCBI Taxonomy" id="1189619"/>
    <lineage>
        <taxon>Bacteria</taxon>
        <taxon>Pseudomonadati</taxon>
        <taxon>Bacteroidota</taxon>
        <taxon>Flavobacteriia</taxon>
        <taxon>Flavobacteriales</taxon>
        <taxon>Flavobacteriaceae</taxon>
        <taxon>Psychroflexus</taxon>
    </lineage>
</organism>
<dbReference type="NCBIfam" id="TIGR03525">
    <property type="entry name" value="GldK"/>
    <property type="match status" value="1"/>
</dbReference>
<evidence type="ECO:0000259" key="1">
    <source>
        <dbReference type="Pfam" id="PF03781"/>
    </source>
</evidence>
<dbReference type="Pfam" id="PF03781">
    <property type="entry name" value="FGE-sulfatase"/>
    <property type="match status" value="2"/>
</dbReference>
<dbReference type="Proteomes" id="UP000012317">
    <property type="component" value="Unassembled WGS sequence"/>
</dbReference>
<dbReference type="Gene3D" id="3.90.1580.10">
    <property type="entry name" value="paralog of FGE (formylglycine-generating enzyme)"/>
    <property type="match status" value="1"/>
</dbReference>
<keyword evidence="2" id="KW-0449">Lipoprotein</keyword>
<dbReference type="AlphaFoldDB" id="N1WT93"/>
<dbReference type="InterPro" id="IPR042095">
    <property type="entry name" value="SUMF_sf"/>
</dbReference>
<sequence length="469" mass="53785">MHARFEFNHFIMKLYFTSSKGFCLALMALLVMSCGKSDKGQLVGVEGKKWYPEKPFGMVLVKGGSFIMGKSDDDLASVKNAPPKTVTVPSFYMDETEITNSEYRQFVFHVRDSVVRQKLAEAAEVAGDVGEDGGGRNNMSIQSFAFKNATAGDDEENLSPYQEFSRYYDPLDQALNWNPKIIWKPSQYPDEDYVYVMDEFYLSNDQSYNGQRMLDVTKFKYNYKTINLDAAARAKGARTNFITEEEVMVYPDTTVWIKDFNYSYNEPMHNDYFSHTAYDNYPVVGVTWGQAKAFANWRTKYLNDFRKQKNEANVNFFRLPSEAEWEYAARGGIEGGTYPWGGPYAKDDRACFLANFKPFRGDYAADEALYTVESDAYEPNDYGLYNMSGNVAEWVNTSYDPASYEYMSSMNPNVNNSENKRKVVRGGSWKDVSYYLQVSTRDYEYSDSARSYVGFRTVQDFLGNSLDLD</sequence>
<protein>
    <submittedName>
        <fullName evidence="2">Gliding motility associated lipoprotein GldK</fullName>
    </submittedName>
</protein>
<evidence type="ECO:0000313" key="3">
    <source>
        <dbReference type="Proteomes" id="UP000012317"/>
    </source>
</evidence>
<dbReference type="PROSITE" id="PS51257">
    <property type="entry name" value="PROKAR_LIPOPROTEIN"/>
    <property type="match status" value="1"/>
</dbReference>
<dbReference type="STRING" id="1189619.pgond44_12025"/>
<reference evidence="2 3" key="1">
    <citation type="journal article" date="2014" name="Genome Biol. Evol.">
        <title>Extensive gene acquisition in the extremely psychrophilic bacterial species Psychroflexus torquis and the link to sea-ice ecosystem specialism.</title>
        <authorList>
            <person name="Feng S."/>
            <person name="Powell S.M."/>
            <person name="Wilson R."/>
            <person name="Bowman J.P."/>
        </authorList>
    </citation>
    <scope>NUCLEOTIDE SEQUENCE [LARGE SCALE GENOMIC DNA]</scope>
    <source>
        <strain evidence="2 3">ACAM 44</strain>
    </source>
</reference>
<gene>
    <name evidence="2" type="ORF">pgond44_12025</name>
</gene>
<keyword evidence="3" id="KW-1185">Reference proteome</keyword>
<dbReference type="PANTHER" id="PTHR23150">
    <property type="entry name" value="SULFATASE MODIFYING FACTOR 1, 2"/>
    <property type="match status" value="1"/>
</dbReference>
<evidence type="ECO:0000313" key="2">
    <source>
        <dbReference type="EMBL" id="EMY80364.1"/>
    </source>
</evidence>
<dbReference type="InterPro" id="IPR019866">
    <property type="entry name" value="Glid_motil-assoc_lipo_GldK"/>
</dbReference>